<evidence type="ECO:0000256" key="3">
    <source>
        <dbReference type="ARBA" id="ARBA00022741"/>
    </source>
</evidence>
<feature type="domain" description="ABC transporter" evidence="5">
    <location>
        <begin position="7"/>
        <end position="237"/>
    </location>
</feature>
<dbReference type="OrthoDB" id="9802264at2"/>
<dbReference type="SMART" id="SM00382">
    <property type="entry name" value="AAA"/>
    <property type="match status" value="1"/>
</dbReference>
<proteinExistence type="inferred from homology"/>
<keyword evidence="4" id="KW-0067">ATP-binding</keyword>
<evidence type="ECO:0000256" key="4">
    <source>
        <dbReference type="ARBA" id="ARBA00022840"/>
    </source>
</evidence>
<dbReference type="Proteomes" id="UP000326202">
    <property type="component" value="Chromosome"/>
</dbReference>
<evidence type="ECO:0000259" key="5">
    <source>
        <dbReference type="PROSITE" id="PS50893"/>
    </source>
</evidence>
<dbReference type="AlphaFoldDB" id="A0A5J6MFW2"/>
<evidence type="ECO:0000256" key="1">
    <source>
        <dbReference type="ARBA" id="ARBA00005417"/>
    </source>
</evidence>
<dbReference type="EMBL" id="CP042906">
    <property type="protein sequence ID" value="QEX16333.1"/>
    <property type="molecule type" value="Genomic_DNA"/>
</dbReference>
<keyword evidence="3" id="KW-0547">Nucleotide-binding</keyword>
<keyword evidence="7" id="KW-1185">Reference proteome</keyword>
<accession>A0A5J6MFW2</accession>
<reference evidence="6 7" key="1">
    <citation type="submission" date="2019-08" db="EMBL/GenBank/DDBJ databases">
        <title>Hyperibacter terrae gen. nov., sp. nov. and Hyperibacter viscosus sp. nov., two new members in the family Rhodospirillaceae isolated from the rhizosphere of Hypericum perforatum.</title>
        <authorList>
            <person name="Noviana Z."/>
        </authorList>
    </citation>
    <scope>NUCLEOTIDE SEQUENCE [LARGE SCALE GENOMIC DNA]</scope>
    <source>
        <strain evidence="6 7">R5913</strain>
    </source>
</reference>
<gene>
    <name evidence="6" type="ORF">FRZ44_16260</name>
</gene>
<dbReference type="GO" id="GO:0005524">
    <property type="term" value="F:ATP binding"/>
    <property type="evidence" value="ECO:0007669"/>
    <property type="project" value="UniProtKB-KW"/>
</dbReference>
<dbReference type="GO" id="GO:0140359">
    <property type="term" value="F:ABC-type transporter activity"/>
    <property type="evidence" value="ECO:0007669"/>
    <property type="project" value="UniProtKB-ARBA"/>
</dbReference>
<dbReference type="FunFam" id="3.40.50.300:FF:000042">
    <property type="entry name" value="Maltose/maltodextrin ABC transporter, ATP-binding protein"/>
    <property type="match status" value="1"/>
</dbReference>
<dbReference type="SUPFAM" id="SSF50331">
    <property type="entry name" value="MOP-like"/>
    <property type="match status" value="1"/>
</dbReference>
<dbReference type="PANTHER" id="PTHR42781:SF4">
    <property type="entry name" value="SPERMIDINE_PUTRESCINE IMPORT ATP-BINDING PROTEIN POTA"/>
    <property type="match status" value="1"/>
</dbReference>
<dbReference type="RefSeq" id="WP_151176703.1">
    <property type="nucleotide sequence ID" value="NZ_CP042906.1"/>
</dbReference>
<dbReference type="InterPro" id="IPR050093">
    <property type="entry name" value="ABC_SmlMolc_Importer"/>
</dbReference>
<dbReference type="GO" id="GO:0016887">
    <property type="term" value="F:ATP hydrolysis activity"/>
    <property type="evidence" value="ECO:0007669"/>
    <property type="project" value="InterPro"/>
</dbReference>
<evidence type="ECO:0000313" key="7">
    <source>
        <dbReference type="Proteomes" id="UP000326202"/>
    </source>
</evidence>
<dbReference type="InterPro" id="IPR003439">
    <property type="entry name" value="ABC_transporter-like_ATP-bd"/>
</dbReference>
<dbReference type="PROSITE" id="PS00211">
    <property type="entry name" value="ABC_TRANSPORTER_1"/>
    <property type="match status" value="1"/>
</dbReference>
<dbReference type="Gene3D" id="3.40.50.300">
    <property type="entry name" value="P-loop containing nucleotide triphosphate hydrolases"/>
    <property type="match status" value="1"/>
</dbReference>
<comment type="similarity">
    <text evidence="1">Belongs to the ABC transporter superfamily.</text>
</comment>
<dbReference type="InterPro" id="IPR013611">
    <property type="entry name" value="Transp-assoc_OB_typ2"/>
</dbReference>
<dbReference type="Gene3D" id="2.40.50.100">
    <property type="match status" value="1"/>
</dbReference>
<dbReference type="PROSITE" id="PS51257">
    <property type="entry name" value="PROKAR_LIPOPROTEIN"/>
    <property type="match status" value="1"/>
</dbReference>
<dbReference type="InterPro" id="IPR017871">
    <property type="entry name" value="ABC_transporter-like_CS"/>
</dbReference>
<dbReference type="Pfam" id="PF00005">
    <property type="entry name" value="ABC_tran"/>
    <property type="match status" value="1"/>
</dbReference>
<evidence type="ECO:0000256" key="2">
    <source>
        <dbReference type="ARBA" id="ARBA00022448"/>
    </source>
</evidence>
<dbReference type="PROSITE" id="PS50893">
    <property type="entry name" value="ABC_TRANSPORTER_2"/>
    <property type="match status" value="1"/>
</dbReference>
<dbReference type="KEGG" id="htq:FRZ44_16260"/>
<dbReference type="SUPFAM" id="SSF52540">
    <property type="entry name" value="P-loop containing nucleoside triphosphate hydrolases"/>
    <property type="match status" value="1"/>
</dbReference>
<evidence type="ECO:0000313" key="6">
    <source>
        <dbReference type="EMBL" id="QEX16333.1"/>
    </source>
</evidence>
<keyword evidence="2" id="KW-0813">Transport</keyword>
<dbReference type="PANTHER" id="PTHR42781">
    <property type="entry name" value="SPERMIDINE/PUTRESCINE IMPORT ATP-BINDING PROTEIN POTA"/>
    <property type="match status" value="1"/>
</dbReference>
<dbReference type="InterPro" id="IPR027417">
    <property type="entry name" value="P-loop_NTPase"/>
</dbReference>
<dbReference type="GO" id="GO:0043190">
    <property type="term" value="C:ATP-binding cassette (ABC) transporter complex"/>
    <property type="evidence" value="ECO:0007669"/>
    <property type="project" value="InterPro"/>
</dbReference>
<protein>
    <submittedName>
        <fullName evidence="6">Polyamine-transporting ATPase</fullName>
    </submittedName>
</protein>
<name>A0A5J6MFW2_9PROT</name>
<dbReference type="Pfam" id="PF08402">
    <property type="entry name" value="TOBE_2"/>
    <property type="match status" value="1"/>
</dbReference>
<organism evidence="6 7">
    <name type="scientific">Hypericibacter terrae</name>
    <dbReference type="NCBI Taxonomy" id="2602015"/>
    <lineage>
        <taxon>Bacteria</taxon>
        <taxon>Pseudomonadati</taxon>
        <taxon>Pseudomonadota</taxon>
        <taxon>Alphaproteobacteria</taxon>
        <taxon>Rhodospirillales</taxon>
        <taxon>Dongiaceae</taxon>
        <taxon>Hypericibacter</taxon>
    </lineage>
</organism>
<dbReference type="InterPro" id="IPR008995">
    <property type="entry name" value="Mo/tungstate-bd_C_term_dom"/>
</dbReference>
<dbReference type="InterPro" id="IPR003593">
    <property type="entry name" value="AAA+_ATPase"/>
</dbReference>
<sequence length="359" mass="38372">MTRGAVVEFKNVSKHYGNVAAVAGCDLRVEAGEFFTLLGPSGSGKTTLLNMLAGFIEPGGGAILIDGVDVTSIPTEKRNIGMVFQNYSLFPHMNVAQNVAFPLKMRSADKATIRGRVDSALELVGLAALRDRMPNQLSGGQRQRVAIARAIVFEPKVLLMDEPLGALDLKLRERMQMEIRHYRDQIGCTVIYVTHDQGEALTLSDRIMIMNEGRPVQVGNPETIYDRPASRFAAEFIGETNILTLASKPGAGWAIEELGVPFPGPASAASGKGVLLSVRPEKIMRADAAGGGSGPAVRFEAIIAEIIFSGDIHRYTARCAGGKTVSFKEHRTGSGTALKPGDKVALAFQAEAAVPLQEA</sequence>